<reference evidence="9 10" key="1">
    <citation type="journal article" date="2014" name="Nat. Genet.">
        <title>Whole-genome sequence of a flatfish provides insights into ZW sex chromosome evolution and adaptation to a benthic lifestyle.</title>
        <authorList>
            <person name="Chen S."/>
            <person name="Zhang G."/>
            <person name="Shao C."/>
            <person name="Huang Q."/>
            <person name="Liu G."/>
            <person name="Zhang P."/>
            <person name="Song W."/>
            <person name="An N."/>
            <person name="Chalopin D."/>
            <person name="Volff J.N."/>
            <person name="Hong Y."/>
            <person name="Li Q."/>
            <person name="Sha Z."/>
            <person name="Zhou H."/>
            <person name="Xie M."/>
            <person name="Yu Q."/>
            <person name="Liu Y."/>
            <person name="Xiang H."/>
            <person name="Wang N."/>
            <person name="Wu K."/>
            <person name="Yang C."/>
            <person name="Zhou Q."/>
            <person name="Liao X."/>
            <person name="Yang L."/>
            <person name="Hu Q."/>
            <person name="Zhang J."/>
            <person name="Meng L."/>
            <person name="Jin L."/>
            <person name="Tian Y."/>
            <person name="Lian J."/>
            <person name="Yang J."/>
            <person name="Miao G."/>
            <person name="Liu S."/>
            <person name="Liang Z."/>
            <person name="Yan F."/>
            <person name="Li Y."/>
            <person name="Sun B."/>
            <person name="Zhang H."/>
            <person name="Zhang J."/>
            <person name="Zhu Y."/>
            <person name="Du M."/>
            <person name="Zhao Y."/>
            <person name="Schartl M."/>
            <person name="Tang Q."/>
            <person name="Wang J."/>
        </authorList>
    </citation>
    <scope>NUCLEOTIDE SEQUENCE</scope>
</reference>
<dbReference type="Pfam" id="PF00193">
    <property type="entry name" value="Xlink"/>
    <property type="match status" value="2"/>
</dbReference>
<reference evidence="9" key="3">
    <citation type="submission" date="2025-09" db="UniProtKB">
        <authorList>
            <consortium name="Ensembl"/>
        </authorList>
    </citation>
    <scope>IDENTIFICATION</scope>
</reference>
<dbReference type="InterPro" id="IPR003599">
    <property type="entry name" value="Ig_sub"/>
</dbReference>
<dbReference type="SMART" id="SM00445">
    <property type="entry name" value="LINK"/>
    <property type="match status" value="2"/>
</dbReference>
<evidence type="ECO:0000259" key="7">
    <source>
        <dbReference type="PROSITE" id="PS50835"/>
    </source>
</evidence>
<dbReference type="Proteomes" id="UP000265120">
    <property type="component" value="Chromosome W"/>
</dbReference>
<dbReference type="InterPro" id="IPR036179">
    <property type="entry name" value="Ig-like_dom_sf"/>
</dbReference>
<dbReference type="PROSITE" id="PS01241">
    <property type="entry name" value="LINK_1"/>
    <property type="match status" value="1"/>
</dbReference>
<dbReference type="PANTHER" id="PTHR22804:SF58">
    <property type="entry name" value="HYALURONAN AND PROTEOGLYCAN LINK PROTEIN 1 ISOFORM 1 PRECURSOR"/>
    <property type="match status" value="1"/>
</dbReference>
<dbReference type="GO" id="GO:0005540">
    <property type="term" value="F:hyaluronic acid binding"/>
    <property type="evidence" value="ECO:0007669"/>
    <property type="project" value="InterPro"/>
</dbReference>
<feature type="disulfide bond" evidence="6">
    <location>
        <begin position="309"/>
        <end position="330"/>
    </location>
</feature>
<feature type="disulfide bond" evidence="6">
    <location>
        <begin position="221"/>
        <end position="242"/>
    </location>
</feature>
<evidence type="ECO:0000256" key="6">
    <source>
        <dbReference type="PROSITE-ProRule" id="PRU00323"/>
    </source>
</evidence>
<proteinExistence type="predicted"/>
<dbReference type="Ensembl" id="ENSCSET00000018022.1">
    <property type="protein sequence ID" value="ENSCSEP00000017804.1"/>
    <property type="gene ID" value="ENSCSEG00000011392.1"/>
</dbReference>
<dbReference type="STRING" id="244447.ENSCSEP00000017804"/>
<dbReference type="InParanoid" id="A0A3P8VU18"/>
<organism evidence="9 10">
    <name type="scientific">Cynoglossus semilaevis</name>
    <name type="common">Tongue sole</name>
    <dbReference type="NCBI Taxonomy" id="244447"/>
    <lineage>
        <taxon>Eukaryota</taxon>
        <taxon>Metazoa</taxon>
        <taxon>Chordata</taxon>
        <taxon>Craniata</taxon>
        <taxon>Vertebrata</taxon>
        <taxon>Euteleostomi</taxon>
        <taxon>Actinopterygii</taxon>
        <taxon>Neopterygii</taxon>
        <taxon>Teleostei</taxon>
        <taxon>Neoteleostei</taxon>
        <taxon>Acanthomorphata</taxon>
        <taxon>Carangaria</taxon>
        <taxon>Pleuronectiformes</taxon>
        <taxon>Pleuronectoidei</taxon>
        <taxon>Cynoglossidae</taxon>
        <taxon>Cynoglossinae</taxon>
        <taxon>Cynoglossus</taxon>
    </lineage>
</organism>
<dbReference type="GO" id="GO:0005615">
    <property type="term" value="C:extracellular space"/>
    <property type="evidence" value="ECO:0007669"/>
    <property type="project" value="TreeGrafter"/>
</dbReference>
<dbReference type="GO" id="GO:0010001">
    <property type="term" value="P:glial cell differentiation"/>
    <property type="evidence" value="ECO:0007669"/>
    <property type="project" value="TreeGrafter"/>
</dbReference>
<dbReference type="Gene3D" id="3.10.100.10">
    <property type="entry name" value="Mannose-Binding Protein A, subunit A"/>
    <property type="match status" value="2"/>
</dbReference>
<dbReference type="SMART" id="SM00409">
    <property type="entry name" value="IG"/>
    <property type="match status" value="1"/>
</dbReference>
<dbReference type="InterPro" id="IPR016186">
    <property type="entry name" value="C-type_lectin-like/link_sf"/>
</dbReference>
<dbReference type="GO" id="GO:0001501">
    <property type="term" value="P:skeletal system development"/>
    <property type="evidence" value="ECO:0007669"/>
    <property type="project" value="TreeGrafter"/>
</dbReference>
<dbReference type="PROSITE" id="PS50963">
    <property type="entry name" value="LINK_2"/>
    <property type="match status" value="2"/>
</dbReference>
<dbReference type="GO" id="GO:0007155">
    <property type="term" value="P:cell adhesion"/>
    <property type="evidence" value="ECO:0007669"/>
    <property type="project" value="InterPro"/>
</dbReference>
<evidence type="ECO:0000313" key="10">
    <source>
        <dbReference type="Proteomes" id="UP000265120"/>
    </source>
</evidence>
<keyword evidence="4 6" id="KW-1015">Disulfide bond</keyword>
<dbReference type="InterPro" id="IPR003598">
    <property type="entry name" value="Ig_sub2"/>
</dbReference>
<evidence type="ECO:0000259" key="8">
    <source>
        <dbReference type="PROSITE" id="PS50963"/>
    </source>
</evidence>
<dbReference type="PANTHER" id="PTHR22804">
    <property type="entry name" value="AGGRECAN/VERSICAN PROTEOGLYCAN"/>
    <property type="match status" value="1"/>
</dbReference>
<protein>
    <submittedName>
        <fullName evidence="9">Hyaluronan and proteoglycan link protein 1a</fullName>
    </submittedName>
</protein>
<dbReference type="Pfam" id="PF07686">
    <property type="entry name" value="V-set"/>
    <property type="match status" value="1"/>
</dbReference>
<reference evidence="9" key="2">
    <citation type="submission" date="2025-08" db="UniProtKB">
        <authorList>
            <consortium name="Ensembl"/>
        </authorList>
    </citation>
    <scope>IDENTIFICATION</scope>
</reference>
<keyword evidence="5" id="KW-0393">Immunoglobulin domain</keyword>
<evidence type="ECO:0000256" key="2">
    <source>
        <dbReference type="ARBA" id="ARBA00022525"/>
    </source>
</evidence>
<evidence type="ECO:0000256" key="4">
    <source>
        <dbReference type="ARBA" id="ARBA00023157"/>
    </source>
</evidence>
<dbReference type="GO" id="GO:0007417">
    <property type="term" value="P:central nervous system development"/>
    <property type="evidence" value="ECO:0007669"/>
    <property type="project" value="TreeGrafter"/>
</dbReference>
<dbReference type="SUPFAM" id="SSF56436">
    <property type="entry name" value="C-type lectin-like"/>
    <property type="match status" value="2"/>
</dbReference>
<dbReference type="SUPFAM" id="SSF48726">
    <property type="entry name" value="Immunoglobulin"/>
    <property type="match status" value="1"/>
</dbReference>
<feature type="domain" description="Ig-like" evidence="7">
    <location>
        <begin position="54"/>
        <end position="168"/>
    </location>
</feature>
<evidence type="ECO:0000256" key="5">
    <source>
        <dbReference type="ARBA" id="ARBA00023319"/>
    </source>
</evidence>
<feature type="domain" description="Link" evidence="8">
    <location>
        <begin position="175"/>
        <end position="270"/>
    </location>
</feature>
<accession>A0A3P8VU18</accession>
<comment type="subcellular location">
    <subcellularLocation>
        <location evidence="1">Secreted</location>
    </subcellularLocation>
</comment>
<dbReference type="InterPro" id="IPR013106">
    <property type="entry name" value="Ig_V-set"/>
</dbReference>
<dbReference type="SMART" id="SM00408">
    <property type="entry name" value="IGc2"/>
    <property type="match status" value="1"/>
</dbReference>
<dbReference type="PROSITE" id="PS50835">
    <property type="entry name" value="IG_LIKE"/>
    <property type="match status" value="1"/>
</dbReference>
<dbReference type="InterPro" id="IPR016187">
    <property type="entry name" value="CTDL_fold"/>
</dbReference>
<dbReference type="GeneTree" id="ENSGT00940000166906"/>
<sequence length="359" mass="40646">KQHVRKVFHMMIHPVLSSPSSYKLHIYIYLKYEHISMNLMPHTVKSLLTCYHFPSLSVQVFAEMDANITLPCNLMSHDPPTSGYFGVRVKWTKVAEDESSLNEDVLLSMGFHKKTYGNFQDRAFLQEGDSEDASLTITSVSLEDTGTYRCEIINGMSDGVQEITLEVTHAFTMGVIFPCQPNQKRYSLNFEDAQKACLDQDAVMASLEQLMEAWKEGLHWCNAGWLSDGSVQYPIINPRGPCGGSNNGPGIRNYGVREKMIHTYDVYCFVTPLKGNFYWLVQPDRLTFNEAVQACVDDGAMIAKNYDRCDAGWLADGSVRYPISRPRKNCSPIESAVRLVEFPDKTQKSYGVYCYKADQ</sequence>
<dbReference type="InterPro" id="IPR050691">
    <property type="entry name" value="Hyaluronan_bind_Proteoglycan"/>
</dbReference>
<dbReference type="GO" id="GO:0002052">
    <property type="term" value="P:positive regulation of neuroblast proliferation"/>
    <property type="evidence" value="ECO:0007669"/>
    <property type="project" value="TreeGrafter"/>
</dbReference>
<comment type="caution">
    <text evidence="6">Lacks conserved residue(s) required for the propagation of feature annotation.</text>
</comment>
<dbReference type="GO" id="GO:0045202">
    <property type="term" value="C:synapse"/>
    <property type="evidence" value="ECO:0007669"/>
    <property type="project" value="TreeGrafter"/>
</dbReference>
<keyword evidence="3" id="KW-0677">Repeat</keyword>
<evidence type="ECO:0000256" key="1">
    <source>
        <dbReference type="ARBA" id="ARBA00004613"/>
    </source>
</evidence>
<dbReference type="InterPro" id="IPR007110">
    <property type="entry name" value="Ig-like_dom"/>
</dbReference>
<dbReference type="SMART" id="SM00406">
    <property type="entry name" value="IGv"/>
    <property type="match status" value="1"/>
</dbReference>
<keyword evidence="2" id="KW-0964">Secreted</keyword>
<dbReference type="FunFam" id="3.10.100.10:FF:000002">
    <property type="entry name" value="Hyaluronan proteoglycan link protein 1"/>
    <property type="match status" value="1"/>
</dbReference>
<dbReference type="GO" id="GO:0072534">
    <property type="term" value="C:perineuronal net"/>
    <property type="evidence" value="ECO:0007669"/>
    <property type="project" value="TreeGrafter"/>
</dbReference>
<dbReference type="InterPro" id="IPR013783">
    <property type="entry name" value="Ig-like_fold"/>
</dbReference>
<evidence type="ECO:0000313" key="9">
    <source>
        <dbReference type="Ensembl" id="ENSCSEP00000017804.1"/>
    </source>
</evidence>
<dbReference type="Gene3D" id="2.60.40.10">
    <property type="entry name" value="Immunoglobulins"/>
    <property type="match status" value="1"/>
</dbReference>
<evidence type="ECO:0000256" key="3">
    <source>
        <dbReference type="ARBA" id="ARBA00022737"/>
    </source>
</evidence>
<dbReference type="AlphaFoldDB" id="A0A3P8VU18"/>
<name>A0A3P8VU18_CYNSE</name>
<feature type="domain" description="Link" evidence="8">
    <location>
        <begin position="275"/>
        <end position="356"/>
    </location>
</feature>
<keyword evidence="10" id="KW-1185">Reference proteome</keyword>
<dbReference type="InterPro" id="IPR000538">
    <property type="entry name" value="Link_dom"/>
</dbReference>
<dbReference type="PRINTS" id="PR01265">
    <property type="entry name" value="LINKMODULE"/>
</dbReference>